<name>A0ABQ3K2W4_9DEIO</name>
<dbReference type="SMART" id="SM00894">
    <property type="entry name" value="Excalibur"/>
    <property type="match status" value="1"/>
</dbReference>
<gene>
    <name evidence="3" type="ORF">GCM10017783_00710</name>
</gene>
<dbReference type="InterPro" id="IPR008613">
    <property type="entry name" value="Excalibur_Ca-bd_domain"/>
</dbReference>
<evidence type="ECO:0000313" key="4">
    <source>
        <dbReference type="Proteomes" id="UP000632154"/>
    </source>
</evidence>
<proteinExistence type="predicted"/>
<dbReference type="EMBL" id="BNAL01000001">
    <property type="protein sequence ID" value="GHF92748.1"/>
    <property type="molecule type" value="Genomic_DNA"/>
</dbReference>
<dbReference type="Pfam" id="PF05901">
    <property type="entry name" value="Excalibur"/>
    <property type="match status" value="1"/>
</dbReference>
<evidence type="ECO:0000256" key="1">
    <source>
        <dbReference type="SAM" id="MobiDB-lite"/>
    </source>
</evidence>
<sequence length="64" mass="6722">MIADPTEYYEENAQSGTSPAPTVIEEIYFPNCQAAAAGGYSNIPSSSPAYRSELDDNGDGVACD</sequence>
<evidence type="ECO:0000313" key="3">
    <source>
        <dbReference type="EMBL" id="GHF92748.1"/>
    </source>
</evidence>
<reference evidence="4" key="1">
    <citation type="journal article" date="2019" name="Int. J. Syst. Evol. Microbiol.">
        <title>The Global Catalogue of Microorganisms (GCM) 10K type strain sequencing project: providing services to taxonomists for standard genome sequencing and annotation.</title>
        <authorList>
            <consortium name="The Broad Institute Genomics Platform"/>
            <consortium name="The Broad Institute Genome Sequencing Center for Infectious Disease"/>
            <person name="Wu L."/>
            <person name="Ma J."/>
        </authorList>
    </citation>
    <scope>NUCLEOTIDE SEQUENCE [LARGE SCALE GENOMIC DNA]</scope>
    <source>
        <strain evidence="4">CGMCC 1.18439</strain>
    </source>
</reference>
<keyword evidence="4" id="KW-1185">Reference proteome</keyword>
<protein>
    <recommendedName>
        <fullName evidence="2">Excalibur calcium-binding domain-containing protein</fullName>
    </recommendedName>
</protein>
<comment type="caution">
    <text evidence="3">The sequence shown here is derived from an EMBL/GenBank/DDBJ whole genome shotgun (WGS) entry which is preliminary data.</text>
</comment>
<dbReference type="Proteomes" id="UP000632154">
    <property type="component" value="Unassembled WGS sequence"/>
</dbReference>
<organism evidence="3 4">
    <name type="scientific">Deinococcus piscis</name>
    <dbReference type="NCBI Taxonomy" id="394230"/>
    <lineage>
        <taxon>Bacteria</taxon>
        <taxon>Thermotogati</taxon>
        <taxon>Deinococcota</taxon>
        <taxon>Deinococci</taxon>
        <taxon>Deinococcales</taxon>
        <taxon>Deinococcaceae</taxon>
        <taxon>Deinococcus</taxon>
    </lineage>
</organism>
<evidence type="ECO:0000259" key="2">
    <source>
        <dbReference type="SMART" id="SM00894"/>
    </source>
</evidence>
<feature type="domain" description="Excalibur calcium-binding" evidence="2">
    <location>
        <begin position="28"/>
        <end position="64"/>
    </location>
</feature>
<feature type="region of interest" description="Disordered" evidence="1">
    <location>
        <begin position="1"/>
        <end position="20"/>
    </location>
</feature>
<accession>A0ABQ3K2W4</accession>